<reference evidence="1" key="1">
    <citation type="journal article" date="2021" name="New Phytol.">
        <title>Evolutionary innovations through gain and loss of genes in the ectomycorrhizal Boletales.</title>
        <authorList>
            <person name="Wu G."/>
            <person name="Miyauchi S."/>
            <person name="Morin E."/>
            <person name="Kuo A."/>
            <person name="Drula E."/>
            <person name="Varga T."/>
            <person name="Kohler A."/>
            <person name="Feng B."/>
            <person name="Cao Y."/>
            <person name="Lipzen A."/>
            <person name="Daum C."/>
            <person name="Hundley H."/>
            <person name="Pangilinan J."/>
            <person name="Johnson J."/>
            <person name="Barry K."/>
            <person name="LaButti K."/>
            <person name="Ng V."/>
            <person name="Ahrendt S."/>
            <person name="Min B."/>
            <person name="Choi I.G."/>
            <person name="Park H."/>
            <person name="Plett J.M."/>
            <person name="Magnuson J."/>
            <person name="Spatafora J.W."/>
            <person name="Nagy L.G."/>
            <person name="Henrissat B."/>
            <person name="Grigoriev I.V."/>
            <person name="Yang Z.L."/>
            <person name="Xu J."/>
            <person name="Martin F.M."/>
        </authorList>
    </citation>
    <scope>NUCLEOTIDE SEQUENCE</scope>
    <source>
        <strain evidence="1">ATCC 28755</strain>
    </source>
</reference>
<sequence length="358" mass="39566">MFNVREIAWYPIKTVIYMLLVVYALCLATAYVLANLHTTFNPICGSPVIATTTFCIFIQSLGNSTVSSSNYLDHLIRIESKLDRLGDGPFLGAGPSVAWEQLDQLITFVGGSNLSSRGTLLQLIRITADDLKDMSLAARPLYASLSNAYNHIGMAEAHTYRALRHDQSWFGSQSIYCVMFSSVVHSRSCRPRALAALSYYLDIILSILNNVQTEIEIVVAVADRASGNVMNIRNVVADESYRVLNGRLDVLSWSWGFFGVGTKELALYDHMLEVLARLDQATNTVSRSNVAHVLTLETIKIEVAVLASAATEDLLTGPMSPDLIVKTLTASVRRLLDLQGSRFELGIEELHFLSDHEM</sequence>
<keyword evidence="2" id="KW-1185">Reference proteome</keyword>
<protein>
    <submittedName>
        <fullName evidence="1">Uncharacterized protein</fullName>
    </submittedName>
</protein>
<dbReference type="EMBL" id="MU267765">
    <property type="protein sequence ID" value="KAH7909340.1"/>
    <property type="molecule type" value="Genomic_DNA"/>
</dbReference>
<evidence type="ECO:0000313" key="2">
    <source>
        <dbReference type="Proteomes" id="UP000790377"/>
    </source>
</evidence>
<evidence type="ECO:0000313" key="1">
    <source>
        <dbReference type="EMBL" id="KAH7909340.1"/>
    </source>
</evidence>
<accession>A0ACB8A8G1</accession>
<dbReference type="Proteomes" id="UP000790377">
    <property type="component" value="Unassembled WGS sequence"/>
</dbReference>
<organism evidence="1 2">
    <name type="scientific">Hygrophoropsis aurantiaca</name>
    <dbReference type="NCBI Taxonomy" id="72124"/>
    <lineage>
        <taxon>Eukaryota</taxon>
        <taxon>Fungi</taxon>
        <taxon>Dikarya</taxon>
        <taxon>Basidiomycota</taxon>
        <taxon>Agaricomycotina</taxon>
        <taxon>Agaricomycetes</taxon>
        <taxon>Agaricomycetidae</taxon>
        <taxon>Boletales</taxon>
        <taxon>Coniophorineae</taxon>
        <taxon>Hygrophoropsidaceae</taxon>
        <taxon>Hygrophoropsis</taxon>
    </lineage>
</organism>
<proteinExistence type="predicted"/>
<gene>
    <name evidence="1" type="ORF">BJ138DRAFT_1127753</name>
</gene>
<name>A0ACB8A8G1_9AGAM</name>
<comment type="caution">
    <text evidence="1">The sequence shown here is derived from an EMBL/GenBank/DDBJ whole genome shotgun (WGS) entry which is preliminary data.</text>
</comment>